<dbReference type="InterPro" id="IPR010296">
    <property type="entry name" value="DUF899_thioredox"/>
</dbReference>
<organism evidence="1 2">
    <name type="scientific">Ralstonia flaminis</name>
    <dbReference type="NCBI Taxonomy" id="3058597"/>
    <lineage>
        <taxon>Bacteria</taxon>
        <taxon>Pseudomonadati</taxon>
        <taxon>Pseudomonadota</taxon>
        <taxon>Betaproteobacteria</taxon>
        <taxon>Burkholderiales</taxon>
        <taxon>Burkholderiaceae</taxon>
        <taxon>Ralstonia</taxon>
    </lineage>
</organism>
<keyword evidence="2" id="KW-1185">Reference proteome</keyword>
<dbReference type="Proteomes" id="UP001189757">
    <property type="component" value="Unassembled WGS sequence"/>
</dbReference>
<accession>A0ABN9JSK3</accession>
<dbReference type="EMBL" id="CATZLL010000012">
    <property type="protein sequence ID" value="CAJ0818721.1"/>
    <property type="molecule type" value="Genomic_DNA"/>
</dbReference>
<name>A0ABN9JSK3_9RALS</name>
<evidence type="ECO:0008006" key="3">
    <source>
        <dbReference type="Google" id="ProtNLM"/>
    </source>
</evidence>
<gene>
    <name evidence="1" type="ORF">LMG18101_03711</name>
</gene>
<reference evidence="1 2" key="1">
    <citation type="submission" date="2023-07" db="EMBL/GenBank/DDBJ databases">
        <authorList>
            <person name="Peeters C."/>
        </authorList>
    </citation>
    <scope>NUCLEOTIDE SEQUENCE [LARGE SCALE GENOMIC DNA]</scope>
    <source>
        <strain evidence="1 2">LMG 18101</strain>
    </source>
</reference>
<evidence type="ECO:0000313" key="2">
    <source>
        <dbReference type="Proteomes" id="UP001189757"/>
    </source>
</evidence>
<dbReference type="SUPFAM" id="SSF52833">
    <property type="entry name" value="Thioredoxin-like"/>
    <property type="match status" value="1"/>
</dbReference>
<protein>
    <recommendedName>
        <fullName evidence="3">DUF899 domain-containing protein</fullName>
    </recommendedName>
</protein>
<proteinExistence type="predicted"/>
<comment type="caution">
    <text evidence="1">The sequence shown here is derived from an EMBL/GenBank/DDBJ whole genome shotgun (WGS) entry which is preliminary data.</text>
</comment>
<dbReference type="InterPro" id="IPR036249">
    <property type="entry name" value="Thioredoxin-like_sf"/>
</dbReference>
<evidence type="ECO:0000313" key="1">
    <source>
        <dbReference type="EMBL" id="CAJ0818721.1"/>
    </source>
</evidence>
<dbReference type="Pfam" id="PF05988">
    <property type="entry name" value="DUF899"/>
    <property type="match status" value="1"/>
</dbReference>
<sequence>MKFCLAAVDEGFIMQPHPVVSRDEWLIKRRELLTREKEAIHLRDAINAERQALPWVRVDAQYVFDTPDGKKTLAELFDGRSQLVVYHFMLGPGWEAGCPGCSFLSDHLGGMLPHLNHHDVTLVAVSRAPMEAIAAYKIRMGWHFLWVSSFGTTFNHDYRVSFSPEELASGAVDYNYTATPSAEAHDELPGMSAFYKDEAGNVFHTYSTYARGLEDMVGTLLLLDRAPLGRNETGPMSWVRRHDEYDDAPKAHACHAS</sequence>